<dbReference type="SUPFAM" id="SSF53335">
    <property type="entry name" value="S-adenosyl-L-methionine-dependent methyltransferases"/>
    <property type="match status" value="1"/>
</dbReference>
<dbReference type="PANTHER" id="PTHR34496">
    <property type="entry name" value="GLCNAC TRANSFERASE-RELATED"/>
    <property type="match status" value="1"/>
</dbReference>
<dbReference type="EMBL" id="CAMXCT010000884">
    <property type="protein sequence ID" value="CAI3984371.1"/>
    <property type="molecule type" value="Genomic_DNA"/>
</dbReference>
<dbReference type="InterPro" id="IPR029044">
    <property type="entry name" value="Nucleotide-diphossugar_trans"/>
</dbReference>
<dbReference type="EMBL" id="CAMXCT030000884">
    <property type="protein sequence ID" value="CAL4771683.1"/>
    <property type="molecule type" value="Genomic_DNA"/>
</dbReference>
<evidence type="ECO:0000256" key="1">
    <source>
        <dbReference type="SAM" id="MobiDB-lite"/>
    </source>
</evidence>
<feature type="compositionally biased region" description="Basic residues" evidence="1">
    <location>
        <begin position="804"/>
        <end position="814"/>
    </location>
</feature>
<dbReference type="SUPFAM" id="SSF53448">
    <property type="entry name" value="Nucleotide-diphospho-sugar transferases"/>
    <property type="match status" value="1"/>
</dbReference>
<comment type="caution">
    <text evidence="2">The sequence shown here is derived from an EMBL/GenBank/DDBJ whole genome shotgun (WGS) entry which is preliminary data.</text>
</comment>
<reference evidence="3 4" key="2">
    <citation type="submission" date="2024-05" db="EMBL/GenBank/DDBJ databases">
        <authorList>
            <person name="Chen Y."/>
            <person name="Shah S."/>
            <person name="Dougan E. K."/>
            <person name="Thang M."/>
            <person name="Chan C."/>
        </authorList>
    </citation>
    <scope>NUCLEOTIDE SEQUENCE [LARGE SCALE GENOMIC DNA]</scope>
</reference>
<organism evidence="2">
    <name type="scientific">Cladocopium goreaui</name>
    <dbReference type="NCBI Taxonomy" id="2562237"/>
    <lineage>
        <taxon>Eukaryota</taxon>
        <taxon>Sar</taxon>
        <taxon>Alveolata</taxon>
        <taxon>Dinophyceae</taxon>
        <taxon>Suessiales</taxon>
        <taxon>Symbiodiniaceae</taxon>
        <taxon>Cladocopium</taxon>
    </lineage>
</organism>
<feature type="compositionally biased region" description="Basic and acidic residues" evidence="1">
    <location>
        <begin position="752"/>
        <end position="761"/>
    </location>
</feature>
<gene>
    <name evidence="2" type="ORF">C1SCF055_LOCUS11913</name>
</gene>
<feature type="region of interest" description="Disordered" evidence="1">
    <location>
        <begin position="678"/>
        <end position="699"/>
    </location>
</feature>
<dbReference type="Proteomes" id="UP001152797">
    <property type="component" value="Unassembled WGS sequence"/>
</dbReference>
<protein>
    <submittedName>
        <fullName evidence="2">Uncharacterized protein</fullName>
    </submittedName>
</protein>
<dbReference type="Pfam" id="PF11397">
    <property type="entry name" value="GlcNAc"/>
    <property type="match status" value="1"/>
</dbReference>
<feature type="region of interest" description="Disordered" evidence="1">
    <location>
        <begin position="988"/>
        <end position="1032"/>
    </location>
</feature>
<dbReference type="OrthoDB" id="443147at2759"/>
<feature type="compositionally biased region" description="Basic and acidic residues" evidence="1">
    <location>
        <begin position="1013"/>
        <end position="1023"/>
    </location>
</feature>
<reference evidence="2" key="1">
    <citation type="submission" date="2022-10" db="EMBL/GenBank/DDBJ databases">
        <authorList>
            <person name="Chen Y."/>
            <person name="Dougan E. K."/>
            <person name="Chan C."/>
            <person name="Rhodes N."/>
            <person name="Thang M."/>
        </authorList>
    </citation>
    <scope>NUCLEOTIDE SEQUENCE</scope>
</reference>
<evidence type="ECO:0000313" key="2">
    <source>
        <dbReference type="EMBL" id="CAI3984371.1"/>
    </source>
</evidence>
<accession>A0A9P1C5U3</accession>
<name>A0A9P1C5U3_9DINO</name>
<sequence>MGDGTDGTDGTCRAQFCKARCYRDAWPKGRQVGAQAQAAQAAGEVSKLAEVQEILEGRIFVSIVAYCDSELCSTLQALLARCEAPWRLSVGLVWQGPTEELQLPELQQWWPWPERRTERPIVLPNGTTLKSSIRHGGHLRIISMPAEDARGPCWARYLAQLLWENEELYLQLDSHMRFVASWDLKARQQLRSCRERSEKPILCSYGRAYQHGTPYNLAPSNITGCLNCAAFFDQNDILNIRYRALRRDWEEPRESFYWSAHFSFSSSRVLREVPYDPRLLMLFFGEEILMTVRFFTHGWDLFSPSEGLVFHLWQRDYRRVYAEDMKELYQDLCRGSRRRLHGMLGSGPGAFFHETCEPWPLPGGLCVESGAERDPFGLGCQRSLQDYEKRAGVNFAERKLSDFALRGGAPAEDCFLTQETGNQAAVELQCQSDMQKMQRERVAAVVASSSVGSQVDLVVEAGPIEVASSSSKTCSEPQPYQTDTRSLFKGGACSPARRTLHSVELGGPTSLSGSFCQSLQCVADVMAGERLAPWRKTGRRADPRHFEGLETGAFLEFSGYDDRHRQQGRILGYLSGVGLETNITGGRVFEGQVLAIEDEYYEYWFENLYGRLADSPVVFFHFCDVPVGICGSLTEFRNPIHIDVFRLVSPTQAGKLAWLTDAKKDFVKMHPAIVGGADVPGGGVTSTPGANQPLDNQPRQVRTGAEGVEGLARALGGAPGGNKRPASEESEPPPKEGRKKKKERHRGRSRKRSDSDPEKPDKKKKPHRHGKDQDESEGGPLREELNKKTPPVPRLSALELEGGHKKKKKKRKSRGSTSEGRDRCSPSSSSSTGELFHSAALPRGMERLRRMHQKNPGRLASLSLLRMQELVHRAQGRGTAVEMTDQLPAVAMGYVAGVFLVQNPPSQVGIRNLRELKTVATVIDMLCQNDPLRALDVMVQRFKALELAHKQQSWSQASQLELVLEDDQSAVFRPELKAAQSEVKEDWKIQKGPFRPPRQSAWGTNWAPTNEGIEGKGDGDTKDSPPTNQPKGQLELPALERALRDSPVDDQFTENLRYLLRDSRLHKLYGSILESYESLEDKRRVYEDFTSLMVEWSNHTPDMILKLLENFYRPLAREGGVYGDAGFGRVMGDVAEWPQGGTGRHQRAREGKLLGVVGTSQVREVFSGWEAADGGVYVGDGSEHFPTSIFRENYADNIAVEDAAAVLDGRPLYVDPEGFSTAAEVVEKFSVTGKKDVWTWEYCQEFMASQLRGEVSVSLVGVVLKMVLKRCPGHLGNICRMIPACARRQFRQSPIELLPIAVPPDTQVEIRLQRLLLDGDQIRHLSDAERASAFELAKECGTDAWLGLILAVLNALFCGGSRPLGKVMPHPRIHTPEQQKVIDQFRGLIHLWIEEDQHRLRVTNWEVQSQELGDFYTGFEVTKAYKLSWAAIAPHVPGPGEAGRVPLEETVAAELREFVADPDLLRIPDDELGEVRYSAPVLVESSSEYDLIVKHLVEAGMLEREVPAETVKVNGAPIYNGLFGVHKGWIDEGGGKWRRSLRLIVNLIPTNLLQRRMPEQASKSMGYAPMWGSMALLEDEVILAYGEDIKHCFHIFSPGPRWRGYFVISKEASGSSFNDGVKGKARPRVRSAPMGWANIVDFVQSSLEKMGSLAGIPATKCVKMGEPSPLLELSTPRQYHSFYVDNYDGFLVVARTDLGEYQGRPSDSQLELRRTFQAWNIGRDEKKAAEGTLQWVSLGAEQLGTEGLVGSSRKFRRSVMSSSLNLLMKAGMKTCDLELLSIVGKHMHAVQYCRPLACCFDELYRNLSLDDPEVLVDISAYEELLMVTALLPILWTSQRSALSPTVYATDASPEGGGACQTTNLSARGRSKLHLACSEADDMEGGACDSVVVIEVFGGMGGLRKALELLGILPQGIILIDSDPVCLKLAKRHCAFVLTVDNVHKVDKAMIRSWRLQFPRAKKVVVGGGWPCINHSSLNSNRRGADAESSRLLDVMLALVEELKQVSRPLRLPDWDVVEFYENVVMDEQDLTVQSGKIGCLPLMCEAADALRCRRPRLYWIKNLPVLEGQDLQLLPDQQVGDLQTKLVVAKISTERPPLEWFLRKNCSKLHDDGRPFFTFARPHPRAEPPRDPAGYDRCDAKTLGRWRGDSFRLAPYQYSEDNLVRTAQGPRRLLSDEQLRMLGYNSDALDVKQKLSEDQRGQLIGNTFPVLVVARLLVALCVSSEHVQGLDLTTELWKVWKGNEDRVQQLKESSWTVRFGPGAAGSAGGLRHSLRVSGSHLHSPRSLLDPNAALSDEQLLTYLITRNVSHRGTDVKLDHGIPFSASDFCRRSVDPTLWEWKVVLSYKWKQPNAHITHLETVAVLDLMRKLSRTSTNFNKKSLFLVDNASVVGILTKGRTSANSLRQPLRRLAAILVATSARLIVAWVKSEWNPADGPSRWVTRRALRDA</sequence>
<dbReference type="InterPro" id="IPR029063">
    <property type="entry name" value="SAM-dependent_MTases_sf"/>
</dbReference>
<feature type="compositionally biased region" description="Basic residues" evidence="1">
    <location>
        <begin position="737"/>
        <end position="751"/>
    </location>
</feature>
<dbReference type="Gene3D" id="3.40.50.150">
    <property type="entry name" value="Vaccinia Virus protein VP39"/>
    <property type="match status" value="1"/>
</dbReference>
<dbReference type="InterPro" id="IPR021067">
    <property type="entry name" value="Glycosyltransferase"/>
</dbReference>
<proteinExistence type="predicted"/>
<feature type="compositionally biased region" description="Polar residues" evidence="1">
    <location>
        <begin position="685"/>
        <end position="699"/>
    </location>
</feature>
<keyword evidence="4" id="KW-1185">Reference proteome</keyword>
<dbReference type="EMBL" id="CAMXCT020000884">
    <property type="protein sequence ID" value="CAL1137746.1"/>
    <property type="molecule type" value="Genomic_DNA"/>
</dbReference>
<evidence type="ECO:0000313" key="3">
    <source>
        <dbReference type="EMBL" id="CAL4771683.1"/>
    </source>
</evidence>
<dbReference type="PANTHER" id="PTHR34496:SF9">
    <property type="entry name" value="[SKP1-PROTEIN]-HYDROXYPROLINE N-ACETYLGLUCOSAMINYLTRANSFERASE"/>
    <property type="match status" value="1"/>
</dbReference>
<evidence type="ECO:0000313" key="4">
    <source>
        <dbReference type="Proteomes" id="UP001152797"/>
    </source>
</evidence>
<feature type="region of interest" description="Disordered" evidence="1">
    <location>
        <begin position="712"/>
        <end position="837"/>
    </location>
</feature>
<feature type="compositionally biased region" description="Low complexity" evidence="1">
    <location>
        <begin position="712"/>
        <end position="724"/>
    </location>
</feature>